<evidence type="ECO:0000256" key="5">
    <source>
        <dbReference type="ARBA" id="ARBA00012807"/>
    </source>
</evidence>
<dbReference type="AlphaFoldDB" id="A0A1F6CPR9"/>
<dbReference type="STRING" id="1798482.A2763_00815"/>
<dbReference type="InterPro" id="IPR029026">
    <property type="entry name" value="tRNA_m1G_MTases_N"/>
</dbReference>
<proteinExistence type="inferred from homology"/>
<dbReference type="GO" id="GO:0005829">
    <property type="term" value="C:cytosol"/>
    <property type="evidence" value="ECO:0007669"/>
    <property type="project" value="TreeGrafter"/>
</dbReference>
<dbReference type="PIRSF" id="PIRSF000386">
    <property type="entry name" value="tRNA_mtase"/>
    <property type="match status" value="1"/>
</dbReference>
<keyword evidence="8 14" id="KW-0489">Methyltransferase</keyword>
<evidence type="ECO:0000256" key="13">
    <source>
        <dbReference type="PIRSR" id="PIRSR000386-1"/>
    </source>
</evidence>
<accession>A0A1F6CPR9</accession>
<dbReference type="Pfam" id="PF01746">
    <property type="entry name" value="tRNA_m1G_MT"/>
    <property type="match status" value="1"/>
</dbReference>
<protein>
    <recommendedName>
        <fullName evidence="6 14">tRNA (guanine-N(1)-)-methyltransferase</fullName>
        <ecNumber evidence="5 14">2.1.1.228</ecNumber>
    </recommendedName>
</protein>
<dbReference type="Gene3D" id="1.10.1270.20">
    <property type="entry name" value="tRNA(m1g37)methyltransferase, domain 2"/>
    <property type="match status" value="1"/>
</dbReference>
<comment type="caution">
    <text evidence="16">The sequence shown here is derived from an EMBL/GenBank/DDBJ whole genome shotgun (WGS) entry which is preliminary data.</text>
</comment>
<dbReference type="EC" id="2.1.1.228" evidence="5 14"/>
<evidence type="ECO:0000256" key="1">
    <source>
        <dbReference type="ARBA" id="ARBA00002634"/>
    </source>
</evidence>
<dbReference type="PANTHER" id="PTHR46417">
    <property type="entry name" value="TRNA (GUANINE-N(1)-)-METHYLTRANSFERASE"/>
    <property type="match status" value="1"/>
</dbReference>
<dbReference type="Gene3D" id="3.40.1280.10">
    <property type="match status" value="1"/>
</dbReference>
<comment type="subcellular location">
    <subcellularLocation>
        <location evidence="2 14">Cytoplasm</location>
    </subcellularLocation>
</comment>
<dbReference type="GO" id="GO:0052906">
    <property type="term" value="F:tRNA (guanine(37)-N1)-methyltransferase activity"/>
    <property type="evidence" value="ECO:0007669"/>
    <property type="project" value="UniProtKB-EC"/>
</dbReference>
<dbReference type="GO" id="GO:0002939">
    <property type="term" value="P:tRNA N1-guanine methylation"/>
    <property type="evidence" value="ECO:0007669"/>
    <property type="project" value="TreeGrafter"/>
</dbReference>
<evidence type="ECO:0000256" key="11">
    <source>
        <dbReference type="ARBA" id="ARBA00022694"/>
    </source>
</evidence>
<feature type="domain" description="tRNA methyltransferase TRMD/TRM10-type" evidence="15">
    <location>
        <begin position="3"/>
        <end position="210"/>
    </location>
</feature>
<evidence type="ECO:0000256" key="14">
    <source>
        <dbReference type="RuleBase" id="RU003464"/>
    </source>
</evidence>
<comment type="function">
    <text evidence="1 14">Specifically methylates guanosine-37 in various tRNAs.</text>
</comment>
<evidence type="ECO:0000256" key="4">
    <source>
        <dbReference type="ARBA" id="ARBA00011738"/>
    </source>
</evidence>
<dbReference type="Proteomes" id="UP000178370">
    <property type="component" value="Unassembled WGS sequence"/>
</dbReference>
<feature type="binding site" evidence="13">
    <location>
        <position position="113"/>
    </location>
    <ligand>
        <name>S-adenosyl-L-methionine</name>
        <dbReference type="ChEBI" id="CHEBI:59789"/>
    </ligand>
</feature>
<keyword evidence="11 14" id="KW-0819">tRNA processing</keyword>
<evidence type="ECO:0000256" key="8">
    <source>
        <dbReference type="ARBA" id="ARBA00022603"/>
    </source>
</evidence>
<keyword evidence="10 13" id="KW-0949">S-adenosyl-L-methionine</keyword>
<evidence type="ECO:0000256" key="7">
    <source>
        <dbReference type="ARBA" id="ARBA00022490"/>
    </source>
</evidence>
<evidence type="ECO:0000256" key="2">
    <source>
        <dbReference type="ARBA" id="ARBA00004496"/>
    </source>
</evidence>
<evidence type="ECO:0000256" key="9">
    <source>
        <dbReference type="ARBA" id="ARBA00022679"/>
    </source>
</evidence>
<dbReference type="NCBIfam" id="TIGR00088">
    <property type="entry name" value="trmD"/>
    <property type="match status" value="1"/>
</dbReference>
<reference evidence="16 17" key="1">
    <citation type="journal article" date="2016" name="Nat. Commun.">
        <title>Thousands of microbial genomes shed light on interconnected biogeochemical processes in an aquifer system.</title>
        <authorList>
            <person name="Anantharaman K."/>
            <person name="Brown C.T."/>
            <person name="Hug L.A."/>
            <person name="Sharon I."/>
            <person name="Castelle C.J."/>
            <person name="Probst A.J."/>
            <person name="Thomas B.C."/>
            <person name="Singh A."/>
            <person name="Wilkins M.J."/>
            <person name="Karaoz U."/>
            <person name="Brodie E.L."/>
            <person name="Williams K.H."/>
            <person name="Hubbard S.S."/>
            <person name="Banfield J.F."/>
        </authorList>
    </citation>
    <scope>NUCLEOTIDE SEQUENCE [LARGE SCALE GENOMIC DNA]</scope>
</reference>
<name>A0A1F6CPR9_9BACT</name>
<dbReference type="SUPFAM" id="SSF75217">
    <property type="entry name" value="alpha/beta knot"/>
    <property type="match status" value="1"/>
</dbReference>
<dbReference type="InterPro" id="IPR023148">
    <property type="entry name" value="tRNA_m1G_MeTrfase_C_sf"/>
</dbReference>
<gene>
    <name evidence="16" type="ORF">A2763_00815</name>
</gene>
<sequence>MLHFHIVTLFPESIEPYLKSSIIGRALAARKIKISYYDPKKFTRDKYGRVDRRPYGGGPGMVLEPDGMLRAAEKAVGKKRGAEKIFFATDGVLFDEAMARKLSKKKDILLICGHYEGVDARVQKILKAKKVSVGPYVLTGGELPAATVIDAVTRFVPGVLGKAESLEASRVSSPEVYTRPEALIWKGRKYKVPKVLLSGHHAEIEKWKKSRISGG</sequence>
<organism evidence="16 17">
    <name type="scientific">Candidatus Kaiserbacteria bacterium RIFCSPHIGHO2_01_FULL_54_36</name>
    <dbReference type="NCBI Taxonomy" id="1798482"/>
    <lineage>
        <taxon>Bacteria</taxon>
        <taxon>Candidatus Kaiseribacteriota</taxon>
    </lineage>
</organism>
<evidence type="ECO:0000256" key="10">
    <source>
        <dbReference type="ARBA" id="ARBA00022691"/>
    </source>
</evidence>
<dbReference type="InterPro" id="IPR002649">
    <property type="entry name" value="tRNA_m1G_MeTrfase_TrmD"/>
</dbReference>
<evidence type="ECO:0000256" key="3">
    <source>
        <dbReference type="ARBA" id="ARBA00007630"/>
    </source>
</evidence>
<keyword evidence="9 14" id="KW-0808">Transferase</keyword>
<evidence type="ECO:0000313" key="16">
    <source>
        <dbReference type="EMBL" id="OGG50862.1"/>
    </source>
</evidence>
<dbReference type="EMBL" id="MFKV01000006">
    <property type="protein sequence ID" value="OGG50862.1"/>
    <property type="molecule type" value="Genomic_DNA"/>
</dbReference>
<evidence type="ECO:0000256" key="6">
    <source>
        <dbReference type="ARBA" id="ARBA00014679"/>
    </source>
</evidence>
<evidence type="ECO:0000313" key="17">
    <source>
        <dbReference type="Proteomes" id="UP000178370"/>
    </source>
</evidence>
<comment type="similarity">
    <text evidence="3 14">Belongs to the RNA methyltransferase TrmD family.</text>
</comment>
<keyword evidence="7 14" id="KW-0963">Cytoplasm</keyword>
<comment type="subunit">
    <text evidence="4 14">Homodimer.</text>
</comment>
<evidence type="ECO:0000259" key="15">
    <source>
        <dbReference type="Pfam" id="PF01746"/>
    </source>
</evidence>
<evidence type="ECO:0000256" key="12">
    <source>
        <dbReference type="ARBA" id="ARBA00047783"/>
    </source>
</evidence>
<dbReference type="InterPro" id="IPR029028">
    <property type="entry name" value="Alpha/beta_knot_MTases"/>
</dbReference>
<dbReference type="PANTHER" id="PTHR46417:SF1">
    <property type="entry name" value="TRNA (GUANINE-N(1)-)-METHYLTRANSFERASE"/>
    <property type="match status" value="1"/>
</dbReference>
<comment type="catalytic activity">
    <reaction evidence="12 14">
        <text>guanosine(37) in tRNA + S-adenosyl-L-methionine = N(1)-methylguanosine(37) in tRNA + S-adenosyl-L-homocysteine + H(+)</text>
        <dbReference type="Rhea" id="RHEA:36899"/>
        <dbReference type="Rhea" id="RHEA-COMP:10145"/>
        <dbReference type="Rhea" id="RHEA-COMP:10147"/>
        <dbReference type="ChEBI" id="CHEBI:15378"/>
        <dbReference type="ChEBI" id="CHEBI:57856"/>
        <dbReference type="ChEBI" id="CHEBI:59789"/>
        <dbReference type="ChEBI" id="CHEBI:73542"/>
        <dbReference type="ChEBI" id="CHEBI:74269"/>
        <dbReference type="EC" id="2.1.1.228"/>
    </reaction>
</comment>
<dbReference type="InterPro" id="IPR016009">
    <property type="entry name" value="tRNA_MeTrfase_TRMD/TRM10"/>
</dbReference>